<organism evidence="7 8">
    <name type="scientific">Robinsoniella peoriensis</name>
    <dbReference type="NCBI Taxonomy" id="180332"/>
    <lineage>
        <taxon>Bacteria</taxon>
        <taxon>Bacillati</taxon>
        <taxon>Bacillota</taxon>
        <taxon>Clostridia</taxon>
        <taxon>Lachnospirales</taxon>
        <taxon>Lachnospiraceae</taxon>
        <taxon>Robinsoniella</taxon>
    </lineage>
</organism>
<evidence type="ECO:0000313" key="8">
    <source>
        <dbReference type="Proteomes" id="UP000306509"/>
    </source>
</evidence>
<dbReference type="GO" id="GO:0140359">
    <property type="term" value="F:ABC-type transporter activity"/>
    <property type="evidence" value="ECO:0007669"/>
    <property type="project" value="InterPro"/>
</dbReference>
<evidence type="ECO:0000313" key="7">
    <source>
        <dbReference type="EMBL" id="TLC99682.1"/>
    </source>
</evidence>
<dbReference type="EMBL" id="QGQD01000067">
    <property type="protein sequence ID" value="TLC99682.1"/>
    <property type="molecule type" value="Genomic_DNA"/>
</dbReference>
<evidence type="ECO:0000256" key="1">
    <source>
        <dbReference type="ARBA" id="ARBA00004141"/>
    </source>
</evidence>
<proteinExistence type="inferred from homology"/>
<keyword evidence="8" id="KW-1185">Reference proteome</keyword>
<gene>
    <name evidence="7" type="ORF">DSM106044_03474</name>
</gene>
<feature type="transmembrane region" description="Helical" evidence="5">
    <location>
        <begin position="161"/>
        <end position="182"/>
    </location>
</feature>
<dbReference type="Proteomes" id="UP000306509">
    <property type="component" value="Unassembled WGS sequence"/>
</dbReference>
<evidence type="ECO:0000256" key="2">
    <source>
        <dbReference type="ARBA" id="ARBA00022692"/>
    </source>
</evidence>
<protein>
    <recommendedName>
        <fullName evidence="5">Transport permease protein</fullName>
    </recommendedName>
</protein>
<comment type="similarity">
    <text evidence="5">Belongs to the ABC-2 integral membrane protein family.</text>
</comment>
<keyword evidence="5" id="KW-0813">Transport</keyword>
<dbReference type="PROSITE" id="PS51012">
    <property type="entry name" value="ABC_TM2"/>
    <property type="match status" value="1"/>
</dbReference>
<feature type="domain" description="ABC transmembrane type-2" evidence="6">
    <location>
        <begin position="17"/>
        <end position="246"/>
    </location>
</feature>
<dbReference type="PANTHER" id="PTHR43229">
    <property type="entry name" value="NODULATION PROTEIN J"/>
    <property type="match status" value="1"/>
</dbReference>
<evidence type="ECO:0000259" key="6">
    <source>
        <dbReference type="PROSITE" id="PS51012"/>
    </source>
</evidence>
<dbReference type="InterPro" id="IPR051784">
    <property type="entry name" value="Nod_factor_ABC_transporter"/>
</dbReference>
<accession>A0A4U8Q6I0</accession>
<evidence type="ECO:0000256" key="5">
    <source>
        <dbReference type="RuleBase" id="RU361157"/>
    </source>
</evidence>
<keyword evidence="5" id="KW-1003">Cell membrane</keyword>
<keyword evidence="3 5" id="KW-1133">Transmembrane helix</keyword>
<dbReference type="GO" id="GO:0043190">
    <property type="term" value="C:ATP-binding cassette (ABC) transporter complex"/>
    <property type="evidence" value="ECO:0007669"/>
    <property type="project" value="InterPro"/>
</dbReference>
<dbReference type="PANTHER" id="PTHR43229:SF2">
    <property type="entry name" value="NODULATION PROTEIN J"/>
    <property type="match status" value="1"/>
</dbReference>
<dbReference type="InterPro" id="IPR013525">
    <property type="entry name" value="ABC2_TM"/>
</dbReference>
<keyword evidence="2 5" id="KW-0812">Transmembrane</keyword>
<keyword evidence="4 5" id="KW-0472">Membrane</keyword>
<dbReference type="InterPro" id="IPR000412">
    <property type="entry name" value="ABC_2_transport"/>
</dbReference>
<dbReference type="RefSeq" id="WP_138003144.1">
    <property type="nucleotide sequence ID" value="NZ_QGQD01000067.1"/>
</dbReference>
<comment type="subcellular location">
    <subcellularLocation>
        <location evidence="5">Cell membrane</location>
        <topology evidence="5">Multi-pass membrane protein</topology>
    </subcellularLocation>
    <subcellularLocation>
        <location evidence="1">Membrane</location>
        <topology evidence="1">Multi-pass membrane protein</topology>
    </subcellularLocation>
</comment>
<dbReference type="Pfam" id="PF01061">
    <property type="entry name" value="ABC2_membrane"/>
    <property type="match status" value="1"/>
</dbReference>
<feature type="transmembrane region" description="Helical" evidence="5">
    <location>
        <begin position="221"/>
        <end position="241"/>
    </location>
</feature>
<dbReference type="STRING" id="180332.GCA_000797495_00615"/>
<feature type="transmembrane region" description="Helical" evidence="5">
    <location>
        <begin position="129"/>
        <end position="149"/>
    </location>
</feature>
<evidence type="ECO:0000256" key="3">
    <source>
        <dbReference type="ARBA" id="ARBA00022989"/>
    </source>
</evidence>
<dbReference type="AlphaFoldDB" id="A0A4U8Q6I0"/>
<reference evidence="7 8" key="1">
    <citation type="journal article" date="2019" name="Anaerobe">
        <title>Detection of Robinsoniella peoriensis in multiple bone samples of a trauma patient.</title>
        <authorList>
            <person name="Schrottner P."/>
            <person name="Hartwich K."/>
            <person name="Bunk B."/>
            <person name="Schober I."/>
            <person name="Helbig S."/>
            <person name="Rudolph W.W."/>
            <person name="Gunzer F."/>
        </authorList>
    </citation>
    <scope>NUCLEOTIDE SEQUENCE [LARGE SCALE GENOMIC DNA]</scope>
    <source>
        <strain evidence="7 8">DSM 106044</strain>
    </source>
</reference>
<name>A0A4U8Q6I0_9FIRM</name>
<dbReference type="InterPro" id="IPR047817">
    <property type="entry name" value="ABC2_TM_bact-type"/>
</dbReference>
<feature type="transmembrane region" description="Helical" evidence="5">
    <location>
        <begin position="49"/>
        <end position="75"/>
    </location>
</feature>
<comment type="caution">
    <text evidence="7">The sequence shown here is derived from an EMBL/GenBank/DDBJ whole genome shotgun (WGS) entry which is preliminary data.</text>
</comment>
<feature type="transmembrane region" description="Helical" evidence="5">
    <location>
        <begin position="96"/>
        <end position="123"/>
    </location>
</feature>
<sequence>MLNLLWRNVKWRFKNRFTIIITILQPMLWLVLYSVVADSTMKGTGIKNYTAFILPGVMFLVTFSSCSSGGIMNFLMKNNGSFYRILISPVRRSSIVLAQMLEAIFVSLLETFILCVISLLFSVRFQNGIPGILLIGVFVFLTAFFLAGAAYTISLCLPNEVIYETIMTAIVLPVFFLSSALFPAENLKGGLKILVNINPFTHVINAIRGLIMGETVSAVRILPVLLLFTGLCVCSFLLAMWKMKRETAS</sequence>
<dbReference type="PRINTS" id="PR00164">
    <property type="entry name" value="ABC2TRNSPORT"/>
</dbReference>
<feature type="transmembrane region" description="Helical" evidence="5">
    <location>
        <begin position="17"/>
        <end position="37"/>
    </location>
</feature>
<dbReference type="PIRSF" id="PIRSF006648">
    <property type="entry name" value="DrrB"/>
    <property type="match status" value="1"/>
</dbReference>
<evidence type="ECO:0000256" key="4">
    <source>
        <dbReference type="ARBA" id="ARBA00023136"/>
    </source>
</evidence>